<name>A0A2W7MLA9_9BACI</name>
<gene>
    <name evidence="1" type="ORF">C7437_101669</name>
</gene>
<comment type="caution">
    <text evidence="1">The sequence shown here is derived from an EMBL/GenBank/DDBJ whole genome shotgun (WGS) entry which is preliminary data.</text>
</comment>
<evidence type="ECO:0000313" key="2">
    <source>
        <dbReference type="Proteomes" id="UP000248646"/>
    </source>
</evidence>
<dbReference type="AlphaFoldDB" id="A0A2W7MLA9"/>
<proteinExistence type="predicted"/>
<sequence length="131" mass="14907">MTKKFESSIEVETIKIDTVVDHPYIEHGINLSGTIYINGVHDDKSINNIKLEVFKVTGEVTSKMVSKHSIELVGAVASKDMQMIPFEIMPDERWIPDADQEMSKLILRTTVLFENGSEFTDEDEINFDIDE</sequence>
<dbReference type="InterPro" id="IPR009776">
    <property type="entry name" value="Spore_0_M"/>
</dbReference>
<dbReference type="Pfam" id="PF07070">
    <property type="entry name" value="Spo0M"/>
    <property type="match status" value="1"/>
</dbReference>
<dbReference type="OrthoDB" id="2402463at2"/>
<keyword evidence="2" id="KW-1185">Reference proteome</keyword>
<dbReference type="RefSeq" id="WP_111438190.1">
    <property type="nucleotide sequence ID" value="NZ_QKZI01000001.1"/>
</dbReference>
<accession>A0A2W7MLA9</accession>
<organism evidence="1 2">
    <name type="scientific">Psychrobacillus insolitus</name>
    <dbReference type="NCBI Taxonomy" id="1461"/>
    <lineage>
        <taxon>Bacteria</taxon>
        <taxon>Bacillati</taxon>
        <taxon>Bacillota</taxon>
        <taxon>Bacilli</taxon>
        <taxon>Bacillales</taxon>
        <taxon>Bacillaceae</taxon>
        <taxon>Psychrobacillus</taxon>
    </lineage>
</organism>
<dbReference type="EMBL" id="QKZI01000001">
    <property type="protein sequence ID" value="PZX07550.1"/>
    <property type="molecule type" value="Genomic_DNA"/>
</dbReference>
<reference evidence="1 2" key="1">
    <citation type="submission" date="2018-06" db="EMBL/GenBank/DDBJ databases">
        <title>Genomic Encyclopedia of Type Strains, Phase IV (KMG-IV): sequencing the most valuable type-strain genomes for metagenomic binning, comparative biology and taxonomic classification.</title>
        <authorList>
            <person name="Goeker M."/>
        </authorList>
    </citation>
    <scope>NUCLEOTIDE SEQUENCE [LARGE SCALE GENOMIC DNA]</scope>
    <source>
        <strain evidence="1 2">DSM 5</strain>
    </source>
</reference>
<protein>
    <submittedName>
        <fullName evidence="1">Sporulation-control protein</fullName>
    </submittedName>
</protein>
<evidence type="ECO:0000313" key="1">
    <source>
        <dbReference type="EMBL" id="PZX07550.1"/>
    </source>
</evidence>
<dbReference type="Proteomes" id="UP000248646">
    <property type="component" value="Unassembled WGS sequence"/>
</dbReference>